<dbReference type="GO" id="GO:0000049">
    <property type="term" value="F:tRNA binding"/>
    <property type="evidence" value="ECO:0007669"/>
    <property type="project" value="InterPro"/>
</dbReference>
<dbReference type="PANTHER" id="PTHR20882">
    <property type="entry name" value="CYTOPLASMIC TRNA 2-THIOLATION PROTEIN 2"/>
    <property type="match status" value="1"/>
</dbReference>
<dbReference type="GO" id="GO:0016783">
    <property type="term" value="F:sulfurtransferase activity"/>
    <property type="evidence" value="ECO:0007669"/>
    <property type="project" value="TreeGrafter"/>
</dbReference>
<comment type="function">
    <text evidence="3">Plays a central role in 2-thiolation of mcm(5)S(2)U at tRNA wobble positions of tRNA(Lys), tRNA(Glu) and tRNA(Gln). May act by forming a heterodimer with NCS6/CTU1 that ligates sulfur from thiocarboxylated URM1 onto the uridine of tRNAs at wobble position.</text>
</comment>
<evidence type="ECO:0000256" key="1">
    <source>
        <dbReference type="ARBA" id="ARBA00022490"/>
    </source>
</evidence>
<feature type="compositionally biased region" description="Basic and acidic residues" evidence="4">
    <location>
        <begin position="1"/>
        <end position="11"/>
    </location>
</feature>
<feature type="compositionally biased region" description="Polar residues" evidence="4">
    <location>
        <begin position="171"/>
        <end position="180"/>
    </location>
</feature>
<feature type="region of interest" description="Disordered" evidence="4">
    <location>
        <begin position="163"/>
        <end position="200"/>
    </location>
</feature>
<dbReference type="GO" id="GO:0002143">
    <property type="term" value="P:tRNA wobble position uridine thiolation"/>
    <property type="evidence" value="ECO:0007669"/>
    <property type="project" value="TreeGrafter"/>
</dbReference>
<organism evidence="5 6">
    <name type="scientific">Elysia crispata</name>
    <name type="common">lettuce slug</name>
    <dbReference type="NCBI Taxonomy" id="231223"/>
    <lineage>
        <taxon>Eukaryota</taxon>
        <taxon>Metazoa</taxon>
        <taxon>Spiralia</taxon>
        <taxon>Lophotrochozoa</taxon>
        <taxon>Mollusca</taxon>
        <taxon>Gastropoda</taxon>
        <taxon>Heterobranchia</taxon>
        <taxon>Euthyneura</taxon>
        <taxon>Panpulmonata</taxon>
        <taxon>Sacoglossa</taxon>
        <taxon>Placobranchoidea</taxon>
        <taxon>Plakobranchidae</taxon>
        <taxon>Elysia</taxon>
    </lineage>
</organism>
<gene>
    <name evidence="5" type="ORF">RRG08_026318</name>
</gene>
<evidence type="ECO:0000313" key="5">
    <source>
        <dbReference type="EMBL" id="KAK3765851.1"/>
    </source>
</evidence>
<keyword evidence="6" id="KW-1185">Reference proteome</keyword>
<dbReference type="PANTHER" id="PTHR20882:SF14">
    <property type="entry name" value="CYTOPLASMIC TRNA 2-THIOLATION PROTEIN 2"/>
    <property type="match status" value="1"/>
</dbReference>
<comment type="subcellular location">
    <subcellularLocation>
        <location evidence="3">Cytoplasm</location>
    </subcellularLocation>
</comment>
<comment type="caution">
    <text evidence="5">The sequence shown here is derived from an EMBL/GenBank/DDBJ whole genome shotgun (WGS) entry which is preliminary data.</text>
</comment>
<sequence>MCNVEDQERNGSENLPVSSSGKSLTGSGCVKCGEPGVLVTRIHDSFCKSCFQVYVVHKFRSAIGKSKLIRDGETVLVAFSGGGNSSALLHLIQDGLSLRAHKRLRFTPTLLHIDESCISGVRSDELRQKREKIRQIMIKSGFPSYWTQLEQSLNIYPELSSKSMSKSKSSENPASPNSLWLTDLGQEPAPNQVPDDPPLEESRKLQDLIKSFKSSTAQEDFIHNLRNQLLVAAAQQLGFSKILTAESSTRLAVHILSDIAQGRGSQVSLDTGISDERNPGVMFMRPVRELNAKELAMYNSLFGVDTVFMPTLTTKTSIASSIERLTETFVTGLQADYPSTVSNIVRTSGKLGGPDVKRTDKCSFCQSPLDTDVGKTSALGAVLFSQHMSRPKMVDPKDNKERVSDGPVYSNGTHTPIASMPNLKEALCYGCRLSLHEFDGDTSMLPTLITKRAMWSIQERQKDELSGYLLEEDVEVNGVG</sequence>
<dbReference type="SUPFAM" id="SSF52402">
    <property type="entry name" value="Adenine nucleotide alpha hydrolases-like"/>
    <property type="match status" value="1"/>
</dbReference>
<name>A0AAE0ZBW8_9GAST</name>
<dbReference type="GO" id="GO:0005829">
    <property type="term" value="C:cytosol"/>
    <property type="evidence" value="ECO:0007669"/>
    <property type="project" value="TreeGrafter"/>
</dbReference>
<feature type="region of interest" description="Disordered" evidence="4">
    <location>
        <begin position="391"/>
        <end position="416"/>
    </location>
</feature>
<evidence type="ECO:0000313" key="6">
    <source>
        <dbReference type="Proteomes" id="UP001283361"/>
    </source>
</evidence>
<dbReference type="Gene3D" id="3.40.50.620">
    <property type="entry name" value="HUPs"/>
    <property type="match status" value="1"/>
</dbReference>
<dbReference type="EMBL" id="JAWDGP010004277">
    <property type="protein sequence ID" value="KAK3765851.1"/>
    <property type="molecule type" value="Genomic_DNA"/>
</dbReference>
<dbReference type="AlphaFoldDB" id="A0AAE0ZBW8"/>
<dbReference type="InterPro" id="IPR014729">
    <property type="entry name" value="Rossmann-like_a/b/a_fold"/>
</dbReference>
<reference evidence="5" key="1">
    <citation type="journal article" date="2023" name="G3 (Bethesda)">
        <title>A reference genome for the long-term kleptoplast-retaining sea slug Elysia crispata morphotype clarki.</title>
        <authorList>
            <person name="Eastman K.E."/>
            <person name="Pendleton A.L."/>
            <person name="Shaikh M.A."/>
            <person name="Suttiyut T."/>
            <person name="Ogas R."/>
            <person name="Tomko P."/>
            <person name="Gavelis G."/>
            <person name="Widhalm J.R."/>
            <person name="Wisecaver J.H."/>
        </authorList>
    </citation>
    <scope>NUCLEOTIDE SEQUENCE</scope>
    <source>
        <strain evidence="5">ECLA1</strain>
    </source>
</reference>
<feature type="compositionally biased region" description="Polar residues" evidence="4">
    <location>
        <begin position="12"/>
        <end position="25"/>
    </location>
</feature>
<dbReference type="Proteomes" id="UP001283361">
    <property type="component" value="Unassembled WGS sequence"/>
</dbReference>
<feature type="compositionally biased region" description="Basic and acidic residues" evidence="4">
    <location>
        <begin position="392"/>
        <end position="404"/>
    </location>
</feature>
<keyword evidence="2 3" id="KW-0819">tRNA processing</keyword>
<evidence type="ECO:0000256" key="2">
    <source>
        <dbReference type="ARBA" id="ARBA00022694"/>
    </source>
</evidence>
<comment type="pathway">
    <text evidence="3">tRNA modification; 5-methoxycarbonylmethyl-2-thiouridine-tRNA biosynthesis.</text>
</comment>
<protein>
    <recommendedName>
        <fullName evidence="3">Cytoplasmic tRNA 2-thiolation protein 2</fullName>
    </recommendedName>
</protein>
<dbReference type="Pfam" id="PF10288">
    <property type="entry name" value="CTU2"/>
    <property type="match status" value="1"/>
</dbReference>
<keyword evidence="1 3" id="KW-0963">Cytoplasm</keyword>
<dbReference type="GO" id="GO:0016779">
    <property type="term" value="F:nucleotidyltransferase activity"/>
    <property type="evidence" value="ECO:0007669"/>
    <property type="project" value="UniProtKB-UniRule"/>
</dbReference>
<dbReference type="HAMAP" id="MF_03054">
    <property type="entry name" value="CTU2"/>
    <property type="match status" value="1"/>
</dbReference>
<comment type="similarity">
    <text evidence="3">Belongs to the CTU2/NCS2 family.</text>
</comment>
<evidence type="ECO:0000256" key="4">
    <source>
        <dbReference type="SAM" id="MobiDB-lite"/>
    </source>
</evidence>
<dbReference type="InterPro" id="IPR019407">
    <property type="entry name" value="CTU2"/>
</dbReference>
<evidence type="ECO:0000256" key="3">
    <source>
        <dbReference type="HAMAP-Rule" id="MF_03054"/>
    </source>
</evidence>
<proteinExistence type="inferred from homology"/>
<feature type="region of interest" description="Disordered" evidence="4">
    <location>
        <begin position="1"/>
        <end position="25"/>
    </location>
</feature>
<accession>A0AAE0ZBW8</accession>
<dbReference type="GO" id="GO:0032447">
    <property type="term" value="P:protein urmylation"/>
    <property type="evidence" value="ECO:0007669"/>
    <property type="project" value="UniProtKB-UniRule"/>
</dbReference>